<dbReference type="Gene3D" id="3.40.50.1220">
    <property type="entry name" value="TPP-binding domain"/>
    <property type="match status" value="1"/>
</dbReference>
<feature type="binding site" evidence="3">
    <location>
        <position position="77"/>
    </location>
    <ligand>
        <name>substrate</name>
    </ligand>
</feature>
<feature type="binding site" evidence="3">
    <location>
        <begin position="197"/>
        <end position="199"/>
    </location>
    <ligand>
        <name>NAD(+)</name>
        <dbReference type="ChEBI" id="CHEBI:57540"/>
    </ligand>
</feature>
<dbReference type="GO" id="GO:0008270">
    <property type="term" value="F:zinc ion binding"/>
    <property type="evidence" value="ECO:0007669"/>
    <property type="project" value="UniProtKB-UniRule"/>
</dbReference>
<feature type="active site" description="Proton acceptor" evidence="3 4">
    <location>
        <position position="130"/>
    </location>
</feature>
<dbReference type="STRING" id="1902579.BHV28_13440"/>
<gene>
    <name evidence="3 6" type="primary">cobB</name>
    <name evidence="6" type="ORF">BHV28_13440</name>
</gene>
<organism evidence="6 7">
    <name type="scientific">Candidatus Tokpelaia hoelldobleri</name>
    <dbReference type="NCBI Taxonomy" id="1902579"/>
    <lineage>
        <taxon>Bacteria</taxon>
        <taxon>Pseudomonadati</taxon>
        <taxon>Pseudomonadota</taxon>
        <taxon>Alphaproteobacteria</taxon>
        <taxon>Hyphomicrobiales</taxon>
        <taxon>Candidatus Tokpelaia</taxon>
    </lineage>
</organism>
<comment type="cofactor">
    <cofactor evidence="3">
        <name>Zn(2+)</name>
        <dbReference type="ChEBI" id="CHEBI:29105"/>
    </cofactor>
    <text evidence="3">Binds 1 zinc ion per subunit.</text>
</comment>
<dbReference type="InterPro" id="IPR027546">
    <property type="entry name" value="Sirtuin_class_III"/>
</dbReference>
<reference evidence="6 7" key="2">
    <citation type="journal article" date="2016" name="Sci. Rep.">
        <title>The genome of Rhizobiales bacteria in predatory ants reveals urease gene functions but no genes for nitrogen fixation.</title>
        <authorList>
            <person name="Neuvonen M.M."/>
            <person name="Tamarit D."/>
            <person name="Naslund K."/>
            <person name="Liebig J."/>
            <person name="Feldhaar H."/>
            <person name="Moran N.A."/>
            <person name="Guy L."/>
            <person name="Andersson S.G."/>
        </authorList>
    </citation>
    <scope>NUCLEOTIDE SEQUENCE [LARGE SCALE GENOMIC DNA]</scope>
    <source>
        <strain evidence="6 7">Hsal</strain>
    </source>
</reference>
<reference evidence="6 7" key="1">
    <citation type="journal article" date="2010" name="Science">
        <title>Genomic comparison of the ants Camponotus floridanus and Harpegnathos saltator.</title>
        <authorList>
            <person name="Bonasio R."/>
            <person name="Zhang G."/>
            <person name="Ye C."/>
            <person name="Mutti N.S."/>
            <person name="Fang X."/>
            <person name="Qin N."/>
            <person name="Donahue G."/>
            <person name="Yang P."/>
            <person name="Li Q."/>
            <person name="Li C."/>
            <person name="Zhang P."/>
            <person name="Huang Z."/>
            <person name="Berger S.L."/>
            <person name="Reinberg D."/>
            <person name="Wang J."/>
            <person name="Liebig J."/>
        </authorList>
    </citation>
    <scope>NUCLEOTIDE SEQUENCE [LARGE SCALE GENOMIC DNA]</scope>
    <source>
        <strain evidence="6 7">Hsal</strain>
    </source>
</reference>
<dbReference type="EC" id="2.3.1.286" evidence="3"/>
<comment type="domain">
    <text evidence="3">2 residues (Tyr-77 and Arg-80) present in a large hydrophobic pocket are probably involved in substrate specificity. They are important for desuccinylation activity, but dispensable for deacetylation activity.</text>
</comment>
<dbReference type="PANTHER" id="PTHR11085:SF4">
    <property type="entry name" value="NAD-DEPENDENT PROTEIN DEACYLASE"/>
    <property type="match status" value="1"/>
</dbReference>
<dbReference type="InterPro" id="IPR050134">
    <property type="entry name" value="NAD-dep_sirtuin_deacylases"/>
</dbReference>
<dbReference type="GO" id="GO:0036055">
    <property type="term" value="F:protein-succinyllysine desuccinylase activity"/>
    <property type="evidence" value="ECO:0007669"/>
    <property type="project" value="UniProtKB-UniRule"/>
</dbReference>
<keyword evidence="3 4" id="KW-0862">Zinc</keyword>
<accession>A0A1U9JVW7</accession>
<keyword evidence="3 4" id="KW-0479">Metal-binding</keyword>
<comment type="catalytic activity">
    <reaction evidence="3">
        <text>N(6)-acetyl-L-lysyl-[protein] + NAD(+) + H2O = 2''-O-acetyl-ADP-D-ribose + nicotinamide + L-lysyl-[protein]</text>
        <dbReference type="Rhea" id="RHEA:43636"/>
        <dbReference type="Rhea" id="RHEA-COMP:9752"/>
        <dbReference type="Rhea" id="RHEA-COMP:10731"/>
        <dbReference type="ChEBI" id="CHEBI:15377"/>
        <dbReference type="ChEBI" id="CHEBI:17154"/>
        <dbReference type="ChEBI" id="CHEBI:29969"/>
        <dbReference type="ChEBI" id="CHEBI:57540"/>
        <dbReference type="ChEBI" id="CHEBI:61930"/>
        <dbReference type="ChEBI" id="CHEBI:83767"/>
        <dbReference type="EC" id="2.3.1.286"/>
    </reaction>
</comment>
<comment type="subcellular location">
    <subcellularLocation>
        <location evidence="3">Cytoplasm</location>
    </subcellularLocation>
</comment>
<proteinExistence type="inferred from homology"/>
<dbReference type="InterPro" id="IPR026590">
    <property type="entry name" value="Ssirtuin_cat_dom"/>
</dbReference>
<evidence type="ECO:0000259" key="5">
    <source>
        <dbReference type="PROSITE" id="PS50305"/>
    </source>
</evidence>
<feature type="binding site" evidence="3 4">
    <location>
        <position position="141"/>
    </location>
    <ligand>
        <name>Zn(2+)</name>
        <dbReference type="ChEBI" id="CHEBI:29105"/>
    </ligand>
</feature>
<dbReference type="KEGG" id="thd:BHV28_13440"/>
<dbReference type="InterPro" id="IPR003000">
    <property type="entry name" value="Sirtuin"/>
</dbReference>
<dbReference type="GO" id="GO:0070403">
    <property type="term" value="F:NAD+ binding"/>
    <property type="evidence" value="ECO:0007669"/>
    <property type="project" value="UniProtKB-UniRule"/>
</dbReference>
<feature type="domain" description="Deacetylase sirtuin-type" evidence="5">
    <location>
        <begin position="6"/>
        <end position="256"/>
    </location>
</feature>
<comment type="caution">
    <text evidence="3">Lacks conserved residue(s) required for the propagation of feature annotation.</text>
</comment>
<dbReference type="Pfam" id="PF02146">
    <property type="entry name" value="SIR2"/>
    <property type="match status" value="1"/>
</dbReference>
<feature type="binding site" evidence="3 4">
    <location>
        <position position="160"/>
    </location>
    <ligand>
        <name>Zn(2+)</name>
        <dbReference type="ChEBI" id="CHEBI:29105"/>
    </ligand>
</feature>
<evidence type="ECO:0000256" key="4">
    <source>
        <dbReference type="PROSITE-ProRule" id="PRU00236"/>
    </source>
</evidence>
<name>A0A1U9JVW7_9HYPH</name>
<evidence type="ECO:0000256" key="1">
    <source>
        <dbReference type="ARBA" id="ARBA00022679"/>
    </source>
</evidence>
<dbReference type="SUPFAM" id="SSF52467">
    <property type="entry name" value="DHS-like NAD/FAD-binding domain"/>
    <property type="match status" value="1"/>
</dbReference>
<dbReference type="PROSITE" id="PS50305">
    <property type="entry name" value="SIRTUIN"/>
    <property type="match status" value="1"/>
</dbReference>
<evidence type="ECO:0000256" key="3">
    <source>
        <dbReference type="HAMAP-Rule" id="MF_01121"/>
    </source>
</evidence>
<dbReference type="PANTHER" id="PTHR11085">
    <property type="entry name" value="NAD-DEPENDENT PROTEIN DEACYLASE SIRTUIN-5, MITOCHONDRIAL-RELATED"/>
    <property type="match status" value="1"/>
</dbReference>
<evidence type="ECO:0000313" key="6">
    <source>
        <dbReference type="EMBL" id="AQS42027.1"/>
    </source>
</evidence>
<feature type="binding site" evidence="3">
    <location>
        <begin position="112"/>
        <end position="115"/>
    </location>
    <ligand>
        <name>NAD(+)</name>
        <dbReference type="ChEBI" id="CHEBI:57540"/>
    </ligand>
</feature>
<keyword evidence="1" id="KW-0808">Transferase</keyword>
<evidence type="ECO:0000256" key="2">
    <source>
        <dbReference type="ARBA" id="ARBA00023027"/>
    </source>
</evidence>
<dbReference type="InterPro" id="IPR026591">
    <property type="entry name" value="Sirtuin_cat_small_dom_sf"/>
</dbReference>
<sequence>MHFPARLFALEGDGNIVYTIFMKKTPAIVLLTGAGISAESGLATFRDTDGTWERHRIEEVATPQAFRHNPQLVLQFYNERRHAANAVRPNAAHKALAAFERDWPGAFLLVTQNVDSLHEAAGSRNLRHMHGSLDSALCTACGQRAPWQGDMTATSACPHCDVAGSLRPDIVWFGEMPYFMAEIERALDKADIFAAIGTSGQVYPAAGFATLARIGGARTFELNLDCGAAGVTGFDERIPGKATQTVPAFVERLLAEYTA</sequence>
<dbReference type="GO" id="GO:0036054">
    <property type="term" value="F:protein-malonyllysine demalonylase activity"/>
    <property type="evidence" value="ECO:0007669"/>
    <property type="project" value="InterPro"/>
</dbReference>
<dbReference type="AlphaFoldDB" id="A0A1U9JVW7"/>
<protein>
    <recommendedName>
        <fullName evidence="3">NAD-dependent protein deacylase</fullName>
        <ecNumber evidence="3">2.3.1.286</ecNumber>
    </recommendedName>
    <alternativeName>
        <fullName evidence="3">Regulatory protein SIR2 homolog</fullName>
    </alternativeName>
</protein>
<feature type="binding site" evidence="3 4">
    <location>
        <position position="138"/>
    </location>
    <ligand>
        <name>Zn(2+)</name>
        <dbReference type="ChEBI" id="CHEBI:29105"/>
    </ligand>
</feature>
<dbReference type="GO" id="GO:0005737">
    <property type="term" value="C:cytoplasm"/>
    <property type="evidence" value="ECO:0007669"/>
    <property type="project" value="UniProtKB-SubCell"/>
</dbReference>
<feature type="binding site" evidence="3">
    <location>
        <position position="80"/>
    </location>
    <ligand>
        <name>substrate</name>
    </ligand>
</feature>
<evidence type="ECO:0000313" key="7">
    <source>
        <dbReference type="Proteomes" id="UP000188912"/>
    </source>
</evidence>
<keyword evidence="2 3" id="KW-0520">NAD</keyword>
<comment type="function">
    <text evidence="3">NAD-dependent lysine deacetylase and desuccinylase that specifically removes acetyl and succinyl groups on target proteins. Modulates the activities of several proteins which are inactive in their acylated form.</text>
</comment>
<comment type="similarity">
    <text evidence="3">Belongs to the sirtuin family. Class III subfamily.</text>
</comment>
<dbReference type="GO" id="GO:0017136">
    <property type="term" value="F:histone deacetylase activity, NAD-dependent"/>
    <property type="evidence" value="ECO:0007669"/>
    <property type="project" value="TreeGrafter"/>
</dbReference>
<dbReference type="Gene3D" id="3.30.1600.10">
    <property type="entry name" value="SIR2/SIRT2 'Small Domain"/>
    <property type="match status" value="1"/>
</dbReference>
<comment type="catalytic activity">
    <reaction evidence="3">
        <text>N(6)-succinyl-L-lysyl-[protein] + NAD(+) + H2O = 2''-O-succinyl-ADP-D-ribose + nicotinamide + L-lysyl-[protein]</text>
        <dbReference type="Rhea" id="RHEA:47668"/>
        <dbReference type="Rhea" id="RHEA-COMP:9752"/>
        <dbReference type="Rhea" id="RHEA-COMP:11877"/>
        <dbReference type="ChEBI" id="CHEBI:15377"/>
        <dbReference type="ChEBI" id="CHEBI:17154"/>
        <dbReference type="ChEBI" id="CHEBI:29969"/>
        <dbReference type="ChEBI" id="CHEBI:57540"/>
        <dbReference type="ChEBI" id="CHEBI:87830"/>
        <dbReference type="ChEBI" id="CHEBI:87832"/>
    </reaction>
</comment>
<keyword evidence="7" id="KW-1185">Reference proteome</keyword>
<feature type="binding site" evidence="3">
    <location>
        <position position="242"/>
    </location>
    <ligand>
        <name>NAD(+)</name>
        <dbReference type="ChEBI" id="CHEBI:57540"/>
    </ligand>
</feature>
<feature type="binding site" evidence="3 4">
    <location>
        <position position="157"/>
    </location>
    <ligand>
        <name>Zn(2+)</name>
        <dbReference type="ChEBI" id="CHEBI:29105"/>
    </ligand>
</feature>
<dbReference type="HAMAP" id="MF_01121">
    <property type="entry name" value="Sirtuin_ClassIII"/>
    <property type="match status" value="1"/>
</dbReference>
<dbReference type="InterPro" id="IPR029035">
    <property type="entry name" value="DHS-like_NAD/FAD-binding_dom"/>
</dbReference>
<keyword evidence="3" id="KW-0963">Cytoplasm</keyword>
<dbReference type="Proteomes" id="UP000188912">
    <property type="component" value="Chromosome"/>
</dbReference>
<feature type="binding site" evidence="3">
    <location>
        <begin position="33"/>
        <end position="52"/>
    </location>
    <ligand>
        <name>NAD(+)</name>
        <dbReference type="ChEBI" id="CHEBI:57540"/>
    </ligand>
</feature>
<dbReference type="EMBL" id="CP017315">
    <property type="protein sequence ID" value="AQS42027.1"/>
    <property type="molecule type" value="Genomic_DNA"/>
</dbReference>